<feature type="signal peptide" evidence="2">
    <location>
        <begin position="1"/>
        <end position="21"/>
    </location>
</feature>
<evidence type="ECO:0008006" key="5">
    <source>
        <dbReference type="Google" id="ProtNLM"/>
    </source>
</evidence>
<organism evidence="3 4">
    <name type="scientific">Enterococcus hulanensis</name>
    <dbReference type="NCBI Taxonomy" id="2559929"/>
    <lineage>
        <taxon>Bacteria</taxon>
        <taxon>Bacillati</taxon>
        <taxon>Bacillota</taxon>
        <taxon>Bacilli</taxon>
        <taxon>Lactobacillales</taxon>
        <taxon>Enterococcaceae</taxon>
        <taxon>Enterococcus</taxon>
    </lineage>
</organism>
<protein>
    <recommendedName>
        <fullName evidence="5">WxL domain-containing protein</fullName>
    </recommendedName>
</protein>
<evidence type="ECO:0000256" key="2">
    <source>
        <dbReference type="SAM" id="SignalP"/>
    </source>
</evidence>
<evidence type="ECO:0000256" key="1">
    <source>
        <dbReference type="SAM" id="MobiDB-lite"/>
    </source>
</evidence>
<evidence type="ECO:0000313" key="4">
    <source>
        <dbReference type="Proteomes" id="UP001252875"/>
    </source>
</evidence>
<reference evidence="3 4" key="1">
    <citation type="submission" date="2023-03" db="EMBL/GenBank/DDBJ databases">
        <authorList>
            <person name="Shen W."/>
            <person name="Cai J."/>
        </authorList>
    </citation>
    <scope>NUCLEOTIDE SEQUENCE [LARGE SCALE GENOMIC DNA]</scope>
    <source>
        <strain evidence="3 4">D6-4</strain>
    </source>
</reference>
<sequence length="148" mass="16222">MKKRSILLWLVLVFLPIPAFAESQETTLTTTIPADYTLTIPSKQEVAVNAGKTALPPIKVSGSLAPNQTVKVATVSEAMKNKDNSKAPELPFSLTDKTERPWSSGTWNAQDAEDEKTVALFLAIDKDAWEQAKPGRYEGKIVFTTSIE</sequence>
<evidence type="ECO:0000313" key="3">
    <source>
        <dbReference type="EMBL" id="MDT2602143.1"/>
    </source>
</evidence>
<keyword evidence="2" id="KW-0732">Signal</keyword>
<gene>
    <name evidence="3" type="ORF">P7D85_20485</name>
</gene>
<proteinExistence type="predicted"/>
<dbReference type="EMBL" id="JARPYI010000016">
    <property type="protein sequence ID" value="MDT2602143.1"/>
    <property type="molecule type" value="Genomic_DNA"/>
</dbReference>
<keyword evidence="4" id="KW-1185">Reference proteome</keyword>
<dbReference type="Proteomes" id="UP001252875">
    <property type="component" value="Unassembled WGS sequence"/>
</dbReference>
<feature type="region of interest" description="Disordered" evidence="1">
    <location>
        <begin position="81"/>
        <end position="109"/>
    </location>
</feature>
<name>A0ABU3F4V0_9ENTE</name>
<comment type="caution">
    <text evidence="3">The sequence shown here is derived from an EMBL/GenBank/DDBJ whole genome shotgun (WGS) entry which is preliminary data.</text>
</comment>
<accession>A0ABU3F4V0</accession>
<dbReference type="RefSeq" id="WP_311821537.1">
    <property type="nucleotide sequence ID" value="NZ_JARPYF010000001.1"/>
</dbReference>
<feature type="chain" id="PRO_5045332547" description="WxL domain-containing protein" evidence="2">
    <location>
        <begin position="22"/>
        <end position="148"/>
    </location>
</feature>